<dbReference type="AlphaFoldDB" id="A0A0L0NQC5"/>
<evidence type="ECO:0000259" key="2">
    <source>
        <dbReference type="Pfam" id="PF08729"/>
    </source>
</evidence>
<feature type="region of interest" description="Disordered" evidence="1">
    <location>
        <begin position="181"/>
        <end position="313"/>
    </location>
</feature>
<feature type="domain" description="Hpc2-related" evidence="2">
    <location>
        <begin position="421"/>
        <end position="454"/>
    </location>
</feature>
<gene>
    <name evidence="3" type="ORF">QG37_07390</name>
</gene>
<proteinExistence type="predicted"/>
<feature type="compositionally biased region" description="Basic and acidic residues" evidence="1">
    <location>
        <begin position="206"/>
        <end position="225"/>
    </location>
</feature>
<dbReference type="VEuPathDB" id="FungiDB:CJJ09_004656"/>
<feature type="compositionally biased region" description="Polar residues" evidence="1">
    <location>
        <begin position="257"/>
        <end position="271"/>
    </location>
</feature>
<dbReference type="VEuPathDB" id="FungiDB:QG37_07390"/>
<organism evidence="3 4">
    <name type="scientific">Candidozyma auris</name>
    <name type="common">Yeast</name>
    <name type="synonym">Candida auris</name>
    <dbReference type="NCBI Taxonomy" id="498019"/>
    <lineage>
        <taxon>Eukaryota</taxon>
        <taxon>Fungi</taxon>
        <taxon>Dikarya</taxon>
        <taxon>Ascomycota</taxon>
        <taxon>Saccharomycotina</taxon>
        <taxon>Pichiomycetes</taxon>
        <taxon>Metschnikowiaceae</taxon>
        <taxon>Candidozyma</taxon>
    </lineage>
</organism>
<dbReference type="VEuPathDB" id="FungiDB:CJI97_004809"/>
<feature type="region of interest" description="Disordered" evidence="1">
    <location>
        <begin position="19"/>
        <end position="57"/>
    </location>
</feature>
<feature type="compositionally biased region" description="Pro residues" evidence="1">
    <location>
        <begin position="47"/>
        <end position="57"/>
    </location>
</feature>
<name>A0A0L0NQC5_CANAR</name>
<dbReference type="Proteomes" id="UP000037122">
    <property type="component" value="Unassembled WGS sequence"/>
</dbReference>
<feature type="compositionally biased region" description="Basic and acidic residues" evidence="1">
    <location>
        <begin position="293"/>
        <end position="309"/>
    </location>
</feature>
<feature type="region of interest" description="Disordered" evidence="1">
    <location>
        <begin position="389"/>
        <end position="418"/>
    </location>
</feature>
<dbReference type="VEuPathDB" id="FungiDB:CJJ07_001432"/>
<dbReference type="InterPro" id="IPR014840">
    <property type="entry name" value="HRD"/>
</dbReference>
<protein>
    <recommendedName>
        <fullName evidence="2">Hpc2-related domain-containing protein</fullName>
    </recommendedName>
</protein>
<feature type="compositionally biased region" description="Basic and acidic residues" evidence="1">
    <location>
        <begin position="406"/>
        <end position="418"/>
    </location>
</feature>
<dbReference type="VEuPathDB" id="FungiDB:CJI96_0004507"/>
<dbReference type="EMBL" id="LGST01000057">
    <property type="protein sequence ID" value="KND96263.1"/>
    <property type="molecule type" value="Genomic_DNA"/>
</dbReference>
<comment type="caution">
    <text evidence="3">The sequence shown here is derived from an EMBL/GenBank/DDBJ whole genome shotgun (WGS) entry which is preliminary data.</text>
</comment>
<accession>A0A0L0NQC5</accession>
<dbReference type="Pfam" id="PF08729">
    <property type="entry name" value="HUN"/>
    <property type="match status" value="1"/>
</dbReference>
<evidence type="ECO:0000256" key="1">
    <source>
        <dbReference type="SAM" id="MobiDB-lite"/>
    </source>
</evidence>
<reference evidence="4" key="1">
    <citation type="journal article" date="2015" name="BMC Genomics">
        <title>Draft genome of a commonly misdiagnosed multidrug resistant pathogen Candida auris.</title>
        <authorList>
            <person name="Chatterjee S."/>
            <person name="Alampalli S.V."/>
            <person name="Nageshan R.K."/>
            <person name="Chettiar S.T."/>
            <person name="Joshi S."/>
            <person name="Tatu U.S."/>
        </authorList>
    </citation>
    <scope>NUCLEOTIDE SEQUENCE [LARGE SCALE GENOMIC DNA]</scope>
    <source>
        <strain evidence="4">6684</strain>
    </source>
</reference>
<feature type="compositionally biased region" description="Low complexity" evidence="1">
    <location>
        <begin position="19"/>
        <end position="28"/>
    </location>
</feature>
<evidence type="ECO:0000313" key="3">
    <source>
        <dbReference type="EMBL" id="KND96263.1"/>
    </source>
</evidence>
<dbReference type="VEuPathDB" id="FungiDB:B9J08_004643"/>
<sequence>MSQRNVPILLLLGAEQQNANSQNNYNQQAPYVNRSPGQPPLNATSQSPPPIQPASPYKPNPILSLISQFQPDVVSSSSKKPIVVDEQNTSPEIVVVDENDRVLKLPAPLAPAPLKQTPLAMQIQQLSGLSEAMQEYIKNFQSNFKTELPLSDNANSQTHLWLQAARNSGPSKTSINSIINAEESTSQPAQVAPEKKKRSYTTKADGTNKRAKSDTAKKLKTEVKTEPSTGPKKPGPKSKKKTPEIAISPAEKPSIHPTMTTDKAKTKNTSMKLDKPAVLSLKKDDSQVAGSESENKDGAKGSPHEDKKNKQAAPPIIALNIPLLDPKAPLPGQAEVVVNVLKLAEEKYGWNTIHPNAKSAIDLMDEILDDDDDGADEDDDDELQVVDEKGNALPKKKNNEELTEEQLMRQHETRMNRKVGKYDYEDPFIDDEELQWEEEITTTKEGFFVYWGPLVEDRSSSTNTKKGSTKGKK</sequence>
<evidence type="ECO:0000313" key="4">
    <source>
        <dbReference type="Proteomes" id="UP000037122"/>
    </source>
</evidence>